<reference evidence="1" key="1">
    <citation type="submission" date="2023-03" db="EMBL/GenBank/DDBJ databases">
        <title>Massive genome expansion in bonnet fungi (Mycena s.s.) driven by repeated elements and novel gene families across ecological guilds.</title>
        <authorList>
            <consortium name="Lawrence Berkeley National Laboratory"/>
            <person name="Harder C.B."/>
            <person name="Miyauchi S."/>
            <person name="Viragh M."/>
            <person name="Kuo A."/>
            <person name="Thoen E."/>
            <person name="Andreopoulos B."/>
            <person name="Lu D."/>
            <person name="Skrede I."/>
            <person name="Drula E."/>
            <person name="Henrissat B."/>
            <person name="Morin E."/>
            <person name="Kohler A."/>
            <person name="Barry K."/>
            <person name="LaButti K."/>
            <person name="Morin E."/>
            <person name="Salamov A."/>
            <person name="Lipzen A."/>
            <person name="Mereny Z."/>
            <person name="Hegedus B."/>
            <person name="Baldrian P."/>
            <person name="Stursova M."/>
            <person name="Weitz H."/>
            <person name="Taylor A."/>
            <person name="Grigoriev I.V."/>
            <person name="Nagy L.G."/>
            <person name="Martin F."/>
            <person name="Kauserud H."/>
        </authorList>
    </citation>
    <scope>NUCLEOTIDE SEQUENCE</scope>
    <source>
        <strain evidence="1">CBHHK173m</strain>
    </source>
</reference>
<evidence type="ECO:0000313" key="2">
    <source>
        <dbReference type="Proteomes" id="UP001222325"/>
    </source>
</evidence>
<protein>
    <submittedName>
        <fullName evidence="1">Uncharacterized protein</fullName>
    </submittedName>
</protein>
<proteinExistence type="predicted"/>
<gene>
    <name evidence="1" type="ORF">B0H15DRAFT_804133</name>
</gene>
<keyword evidence="2" id="KW-1185">Reference proteome</keyword>
<evidence type="ECO:0000313" key="1">
    <source>
        <dbReference type="EMBL" id="KAJ7080142.1"/>
    </source>
</evidence>
<dbReference type="EMBL" id="JARJCN010000056">
    <property type="protein sequence ID" value="KAJ7080142.1"/>
    <property type="molecule type" value="Genomic_DNA"/>
</dbReference>
<dbReference type="AlphaFoldDB" id="A0AAD6TYS4"/>
<organism evidence="1 2">
    <name type="scientific">Mycena belliarum</name>
    <dbReference type="NCBI Taxonomy" id="1033014"/>
    <lineage>
        <taxon>Eukaryota</taxon>
        <taxon>Fungi</taxon>
        <taxon>Dikarya</taxon>
        <taxon>Basidiomycota</taxon>
        <taxon>Agaricomycotina</taxon>
        <taxon>Agaricomycetes</taxon>
        <taxon>Agaricomycetidae</taxon>
        <taxon>Agaricales</taxon>
        <taxon>Marasmiineae</taxon>
        <taxon>Mycenaceae</taxon>
        <taxon>Mycena</taxon>
    </lineage>
</organism>
<accession>A0AAD6TYS4</accession>
<dbReference type="Proteomes" id="UP001222325">
    <property type="component" value="Unassembled WGS sequence"/>
</dbReference>
<name>A0AAD6TYS4_9AGAR</name>
<comment type="caution">
    <text evidence="1">The sequence shown here is derived from an EMBL/GenBank/DDBJ whole genome shotgun (WGS) entry which is preliminary data.</text>
</comment>
<sequence>MVLIDDYIRLRLAFGVRKYSAEWTVLCCPLVPNDAGVFKSSNRHEQVVGTSAAWEIISAPMINILYLSKQCQELVTAWGSINELLEEEFLTQDFHAVVLILIYPSAPVLPGVLGKTLLIAGPNIVSAENPNPFNTRLNTLLGVKKIPSNKLVNLPRQERNSAGICLTLALEWMVEMVIKGFEVMTDENGVVVVVQNYRQL</sequence>